<evidence type="ECO:0000313" key="7">
    <source>
        <dbReference type="EMBL" id="TDC51272.1"/>
    </source>
</evidence>
<dbReference type="CDD" id="cd06558">
    <property type="entry name" value="crotonase-like"/>
    <property type="match status" value="1"/>
</dbReference>
<sequence length="263" mass="27850">MERRIDEHLVVRRDGAVVTVTVDREDALGALSRSMLVALDAFLPGLADDDDVRVVVLTGTGRGFVAGADIGEYHGVDQRRFDDYQRLGRRVLDAVEALPQYTVAAVNGYALGGGFELALCCDAILATERAKFGLPEVKLGLLPGGGGSQRLARALGVRFALRLVATGAMVPAGELYRRGLVDEVYADDAALRAGAWDLAGTVAAGAPLAVRGAKRLVREGSAMPLPDALGFEQAVLSSLFATEDGREGVAAFVEKRDPVFRGR</sequence>
<evidence type="ECO:0000313" key="8">
    <source>
        <dbReference type="Proteomes" id="UP000295621"/>
    </source>
</evidence>
<dbReference type="InterPro" id="IPR018376">
    <property type="entry name" value="Enoyl-CoA_hyd/isom_CS"/>
</dbReference>
<evidence type="ECO:0000256" key="4">
    <source>
        <dbReference type="ARBA" id="ARBA00023709"/>
    </source>
</evidence>
<dbReference type="GO" id="GO:0016853">
    <property type="term" value="F:isomerase activity"/>
    <property type="evidence" value="ECO:0007669"/>
    <property type="project" value="UniProtKB-KW"/>
</dbReference>
<organism evidence="7 8">
    <name type="scientific">Jiangella ureilytica</name>
    <dbReference type="NCBI Taxonomy" id="2530374"/>
    <lineage>
        <taxon>Bacteria</taxon>
        <taxon>Bacillati</taxon>
        <taxon>Actinomycetota</taxon>
        <taxon>Actinomycetes</taxon>
        <taxon>Jiangellales</taxon>
        <taxon>Jiangellaceae</taxon>
        <taxon>Jiangella</taxon>
    </lineage>
</organism>
<dbReference type="Pfam" id="PF00378">
    <property type="entry name" value="ECH_1"/>
    <property type="match status" value="1"/>
</dbReference>
<keyword evidence="3" id="KW-0456">Lyase</keyword>
<gene>
    <name evidence="7" type="ORF">E1212_12565</name>
</gene>
<dbReference type="FunFam" id="1.10.12.10:FF:000001">
    <property type="entry name" value="Probable enoyl-CoA hydratase, mitochondrial"/>
    <property type="match status" value="1"/>
</dbReference>
<reference evidence="7 8" key="1">
    <citation type="submission" date="2019-02" db="EMBL/GenBank/DDBJ databases">
        <title>Draft genome sequences of novel Actinobacteria.</title>
        <authorList>
            <person name="Sahin N."/>
            <person name="Ay H."/>
            <person name="Saygin H."/>
        </authorList>
    </citation>
    <scope>NUCLEOTIDE SEQUENCE [LARGE SCALE GENOMIC DNA]</scope>
    <source>
        <strain evidence="7 8">KC603</strain>
    </source>
</reference>
<evidence type="ECO:0000256" key="2">
    <source>
        <dbReference type="ARBA" id="ARBA00012076"/>
    </source>
</evidence>
<dbReference type="EMBL" id="SMKL01000024">
    <property type="protein sequence ID" value="TDC51272.1"/>
    <property type="molecule type" value="Genomic_DNA"/>
</dbReference>
<dbReference type="Gene3D" id="1.10.12.10">
    <property type="entry name" value="Lyase 2-enoyl-coa Hydratase, Chain A, domain 2"/>
    <property type="match status" value="1"/>
</dbReference>
<proteinExistence type="inferred from homology"/>
<evidence type="ECO:0000256" key="5">
    <source>
        <dbReference type="ARBA" id="ARBA00023717"/>
    </source>
</evidence>
<dbReference type="FunFam" id="3.90.226.10:FF:000009">
    <property type="entry name" value="Carnitinyl-CoA dehydratase"/>
    <property type="match status" value="1"/>
</dbReference>
<dbReference type="PANTHER" id="PTHR11941">
    <property type="entry name" value="ENOYL-COA HYDRATASE-RELATED"/>
    <property type="match status" value="1"/>
</dbReference>
<evidence type="ECO:0000256" key="3">
    <source>
        <dbReference type="ARBA" id="ARBA00023239"/>
    </source>
</evidence>
<dbReference type="AlphaFoldDB" id="A0A4R4RRA9"/>
<dbReference type="Gene3D" id="3.90.226.10">
    <property type="entry name" value="2-enoyl-CoA Hydratase, Chain A, domain 1"/>
    <property type="match status" value="1"/>
</dbReference>
<evidence type="ECO:0000256" key="6">
    <source>
        <dbReference type="RuleBase" id="RU003707"/>
    </source>
</evidence>
<dbReference type="InterPro" id="IPR014748">
    <property type="entry name" value="Enoyl-CoA_hydra_C"/>
</dbReference>
<evidence type="ECO:0000256" key="1">
    <source>
        <dbReference type="ARBA" id="ARBA00005254"/>
    </source>
</evidence>
<dbReference type="Proteomes" id="UP000295621">
    <property type="component" value="Unassembled WGS sequence"/>
</dbReference>
<dbReference type="OrthoDB" id="4284283at2"/>
<dbReference type="GO" id="GO:0006635">
    <property type="term" value="P:fatty acid beta-oxidation"/>
    <property type="evidence" value="ECO:0007669"/>
    <property type="project" value="TreeGrafter"/>
</dbReference>
<dbReference type="EC" id="4.2.1.17" evidence="2"/>
<comment type="catalytic activity">
    <reaction evidence="5">
        <text>a 4-saturated-(3S)-3-hydroxyacyl-CoA = a (3E)-enoyl-CoA + H2O</text>
        <dbReference type="Rhea" id="RHEA:20724"/>
        <dbReference type="ChEBI" id="CHEBI:15377"/>
        <dbReference type="ChEBI" id="CHEBI:58521"/>
        <dbReference type="ChEBI" id="CHEBI:137480"/>
        <dbReference type="EC" id="4.2.1.17"/>
    </reaction>
</comment>
<dbReference type="InterPro" id="IPR001753">
    <property type="entry name" value="Enoyl-CoA_hydra/iso"/>
</dbReference>
<keyword evidence="8" id="KW-1185">Reference proteome</keyword>
<dbReference type="PROSITE" id="PS00166">
    <property type="entry name" value="ENOYL_COA_HYDRATASE"/>
    <property type="match status" value="1"/>
</dbReference>
<keyword evidence="7" id="KW-0413">Isomerase</keyword>
<dbReference type="InterPro" id="IPR029045">
    <property type="entry name" value="ClpP/crotonase-like_dom_sf"/>
</dbReference>
<name>A0A4R4RRA9_9ACTN</name>
<dbReference type="PANTHER" id="PTHR11941:SF54">
    <property type="entry name" value="ENOYL-COA HYDRATASE, MITOCHONDRIAL"/>
    <property type="match status" value="1"/>
</dbReference>
<comment type="caution">
    <text evidence="7">The sequence shown here is derived from an EMBL/GenBank/DDBJ whole genome shotgun (WGS) entry which is preliminary data.</text>
</comment>
<comment type="catalytic activity">
    <reaction evidence="4">
        <text>a (3S)-3-hydroxyacyl-CoA = a (2E)-enoyl-CoA + H2O</text>
        <dbReference type="Rhea" id="RHEA:16105"/>
        <dbReference type="ChEBI" id="CHEBI:15377"/>
        <dbReference type="ChEBI" id="CHEBI:57318"/>
        <dbReference type="ChEBI" id="CHEBI:58856"/>
        <dbReference type="EC" id="4.2.1.17"/>
    </reaction>
</comment>
<accession>A0A4R4RRA9</accession>
<dbReference type="SUPFAM" id="SSF52096">
    <property type="entry name" value="ClpP/crotonase"/>
    <property type="match status" value="1"/>
</dbReference>
<protein>
    <recommendedName>
        <fullName evidence="2">enoyl-CoA hydratase</fullName>
        <ecNumber evidence="2">4.2.1.17</ecNumber>
    </recommendedName>
</protein>
<dbReference type="GO" id="GO:0004300">
    <property type="term" value="F:enoyl-CoA hydratase activity"/>
    <property type="evidence" value="ECO:0007669"/>
    <property type="project" value="UniProtKB-EC"/>
</dbReference>
<comment type="similarity">
    <text evidence="1 6">Belongs to the enoyl-CoA hydratase/isomerase family.</text>
</comment>